<evidence type="ECO:0000313" key="3">
    <source>
        <dbReference type="Proteomes" id="UP001185028"/>
    </source>
</evidence>
<feature type="compositionally biased region" description="Acidic residues" evidence="1">
    <location>
        <begin position="186"/>
        <end position="203"/>
    </location>
</feature>
<feature type="region of interest" description="Disordered" evidence="1">
    <location>
        <begin position="175"/>
        <end position="235"/>
    </location>
</feature>
<keyword evidence="3" id="KW-1185">Reference proteome</keyword>
<evidence type="ECO:0000313" key="2">
    <source>
        <dbReference type="EMBL" id="MDR6243458.1"/>
    </source>
</evidence>
<proteinExistence type="predicted"/>
<reference evidence="2 3" key="1">
    <citation type="submission" date="2023-07" db="EMBL/GenBank/DDBJ databases">
        <title>Genomic Encyclopedia of Type Strains, Phase IV (KMG-IV): sequencing the most valuable type-strain genomes for metagenomic binning, comparative biology and taxonomic classification.</title>
        <authorList>
            <person name="Goeker M."/>
        </authorList>
    </citation>
    <scope>NUCLEOTIDE SEQUENCE [LARGE SCALE GENOMIC DNA]</scope>
    <source>
        <strain evidence="2 3">DSM 22170</strain>
    </source>
</reference>
<dbReference type="Proteomes" id="UP001185028">
    <property type="component" value="Unassembled WGS sequence"/>
</dbReference>
<organism evidence="2 3">
    <name type="scientific">Paenibacillus hunanensis</name>
    <dbReference type="NCBI Taxonomy" id="539262"/>
    <lineage>
        <taxon>Bacteria</taxon>
        <taxon>Bacillati</taxon>
        <taxon>Bacillota</taxon>
        <taxon>Bacilli</taxon>
        <taxon>Bacillales</taxon>
        <taxon>Paenibacillaceae</taxon>
        <taxon>Paenibacillus</taxon>
    </lineage>
</organism>
<comment type="caution">
    <text evidence="2">The sequence shown here is derived from an EMBL/GenBank/DDBJ whole genome shotgun (WGS) entry which is preliminary data.</text>
</comment>
<dbReference type="RefSeq" id="WP_188773644.1">
    <property type="nucleotide sequence ID" value="NZ_BMMB01000001.1"/>
</dbReference>
<protein>
    <submittedName>
        <fullName evidence="2">Uncharacterized protein</fullName>
    </submittedName>
</protein>
<evidence type="ECO:0000256" key="1">
    <source>
        <dbReference type="SAM" id="MobiDB-lite"/>
    </source>
</evidence>
<gene>
    <name evidence="2" type="ORF">JOC58_001345</name>
</gene>
<name>A0ABU1IZ11_9BACL</name>
<sequence length="453" mass="50753">MKIHVVFAAAIVQPLVQALQNREITISGTDITLEQFYIAAEAGKVEADIALIDASAGANKRDSIEILQKIRMCIPATRLIAILPDADIEWQKALGTYGIYDIYIAEQFNVDDVIHWINTRKTIADVPKLDIVVPSKRDYKATKQTSFHDAPERDRTLELPSWLRRKPKIDRVLDTAKEVDQVTSEPDSDPPPLDEELQEDATSEPEPITPVQPDQKDDLETSDPPVVETTAEVSPSPVLISQPHAVKTMLISVGALVSRSGTTHTAIQAAYEASKGHKHKTALVDLYSEQKRSDLRYLLSHPGTENVERVNGIDIYPEQSEKQLMDIIATGKYEVVVIDLGVLVDPADQRLLKITEYYWFTRSDVALLTLPVAPWDIARWINLLPNVWQNHKRNAVTILNYTDDERTALCAALLKEYCSIVVPNITAADPFTEEGRLLEGQLVGKPRKKGWFR</sequence>
<dbReference type="EMBL" id="JAVDQH010000004">
    <property type="protein sequence ID" value="MDR6243458.1"/>
    <property type="molecule type" value="Genomic_DNA"/>
</dbReference>
<accession>A0ABU1IZ11</accession>